<gene>
    <name evidence="1" type="ORF">PPACK8108_LOCUS6872</name>
</gene>
<evidence type="ECO:0000313" key="1">
    <source>
        <dbReference type="EMBL" id="CAH7672091.1"/>
    </source>
</evidence>
<dbReference type="InterPro" id="IPR008914">
    <property type="entry name" value="PEBP"/>
</dbReference>
<evidence type="ECO:0000313" key="2">
    <source>
        <dbReference type="Proteomes" id="UP001153365"/>
    </source>
</evidence>
<dbReference type="Proteomes" id="UP001153365">
    <property type="component" value="Unassembled WGS sequence"/>
</dbReference>
<sequence>MNELIGIIDEDLALKNKHSIYPKQYNSGRLSFEGLRRQMVELANVVVLTIDQGLEDEGWRFGLGQVFHPGEELYTLLMVDPDVPNLSRKSFKIFLHWMVPNIPISAISKNLIDMNGHSGSIREIDEPTYGEERNEFEKFRGFIDLPSSENIDKNESLRRMGPRKRIENEKLPLNYQHPCVIPWKPTVKNQKDE</sequence>
<proteinExistence type="predicted"/>
<dbReference type="Pfam" id="PF01161">
    <property type="entry name" value="PBP"/>
    <property type="match status" value="1"/>
</dbReference>
<comment type="caution">
    <text evidence="1">The sequence shown here is derived from an EMBL/GenBank/DDBJ whole genome shotgun (WGS) entry which is preliminary data.</text>
</comment>
<protein>
    <submittedName>
        <fullName evidence="1">Uncharacterized protein</fullName>
    </submittedName>
</protein>
<dbReference type="EMBL" id="CALTRL010001316">
    <property type="protein sequence ID" value="CAH7672091.1"/>
    <property type="molecule type" value="Genomic_DNA"/>
</dbReference>
<accession>A0AAV0ARS9</accession>
<organism evidence="1 2">
    <name type="scientific">Phakopsora pachyrhizi</name>
    <name type="common">Asian soybean rust disease fungus</name>
    <dbReference type="NCBI Taxonomy" id="170000"/>
    <lineage>
        <taxon>Eukaryota</taxon>
        <taxon>Fungi</taxon>
        <taxon>Dikarya</taxon>
        <taxon>Basidiomycota</taxon>
        <taxon>Pucciniomycotina</taxon>
        <taxon>Pucciniomycetes</taxon>
        <taxon>Pucciniales</taxon>
        <taxon>Phakopsoraceae</taxon>
        <taxon>Phakopsora</taxon>
    </lineage>
</organism>
<dbReference type="InterPro" id="IPR001858">
    <property type="entry name" value="Phosphatidylethanolamine-bd_CS"/>
</dbReference>
<dbReference type="Gene3D" id="3.90.280.10">
    <property type="entry name" value="PEBP-like"/>
    <property type="match status" value="1"/>
</dbReference>
<name>A0AAV0ARS9_PHAPC</name>
<dbReference type="AlphaFoldDB" id="A0AAV0ARS9"/>
<dbReference type="PROSITE" id="PS01220">
    <property type="entry name" value="PBP"/>
    <property type="match status" value="1"/>
</dbReference>
<dbReference type="SUPFAM" id="SSF49777">
    <property type="entry name" value="PEBP-like"/>
    <property type="match status" value="1"/>
</dbReference>
<keyword evidence="2" id="KW-1185">Reference proteome</keyword>
<dbReference type="InterPro" id="IPR036610">
    <property type="entry name" value="PEBP-like_sf"/>
</dbReference>
<reference evidence="1" key="1">
    <citation type="submission" date="2022-06" db="EMBL/GenBank/DDBJ databases">
        <authorList>
            <consortium name="SYNGENTA / RWTH Aachen University"/>
        </authorList>
    </citation>
    <scope>NUCLEOTIDE SEQUENCE</scope>
</reference>